<accession>A0A918F856</accession>
<evidence type="ECO:0000313" key="4">
    <source>
        <dbReference type="Proteomes" id="UP000603865"/>
    </source>
</evidence>
<evidence type="ECO:0000313" key="3">
    <source>
        <dbReference type="EMBL" id="GGR09462.1"/>
    </source>
</evidence>
<feature type="domain" description="DUF305" evidence="2">
    <location>
        <begin position="23"/>
        <end position="101"/>
    </location>
</feature>
<keyword evidence="1" id="KW-0732">Signal</keyword>
<feature type="chain" id="PRO_5038008075" description="DUF305 domain-containing protein" evidence="1">
    <location>
        <begin position="20"/>
        <end position="103"/>
    </location>
</feature>
<dbReference type="Proteomes" id="UP000603865">
    <property type="component" value="Unassembled WGS sequence"/>
</dbReference>
<evidence type="ECO:0000256" key="1">
    <source>
        <dbReference type="SAM" id="SignalP"/>
    </source>
</evidence>
<comment type="caution">
    <text evidence="3">The sequence shown here is derived from an EMBL/GenBank/DDBJ whole genome shotgun (WGS) entry which is preliminary data.</text>
</comment>
<reference evidence="3" key="1">
    <citation type="journal article" date="2014" name="Int. J. Syst. Evol. Microbiol.">
        <title>Complete genome sequence of Corynebacterium casei LMG S-19264T (=DSM 44701T), isolated from a smear-ripened cheese.</title>
        <authorList>
            <consortium name="US DOE Joint Genome Institute (JGI-PGF)"/>
            <person name="Walter F."/>
            <person name="Albersmeier A."/>
            <person name="Kalinowski J."/>
            <person name="Ruckert C."/>
        </authorList>
    </citation>
    <scope>NUCLEOTIDE SEQUENCE</scope>
    <source>
        <strain evidence="3">JCM 31311</strain>
    </source>
</reference>
<gene>
    <name evidence="3" type="ORF">GCM10008957_22740</name>
</gene>
<sequence>MKPAVRWVAVLLLGGAALAGNTPGFQSLMDEAMARMHSGMAAAPMTGNADQDFLAMMVPHHQGAVDAAKAELLYGKNPQVKRLAQEILTEQALEIEYMRRLQN</sequence>
<organism evidence="3 4">
    <name type="scientific">Deinococcus ruber</name>
    <dbReference type="NCBI Taxonomy" id="1848197"/>
    <lineage>
        <taxon>Bacteria</taxon>
        <taxon>Thermotogati</taxon>
        <taxon>Deinococcota</taxon>
        <taxon>Deinococci</taxon>
        <taxon>Deinococcales</taxon>
        <taxon>Deinococcaceae</taxon>
        <taxon>Deinococcus</taxon>
    </lineage>
</organism>
<dbReference type="InterPro" id="IPR012347">
    <property type="entry name" value="Ferritin-like"/>
</dbReference>
<keyword evidence="4" id="KW-1185">Reference proteome</keyword>
<dbReference type="InterPro" id="IPR005183">
    <property type="entry name" value="DUF305_CopM-like"/>
</dbReference>
<dbReference type="AlphaFoldDB" id="A0A918F856"/>
<feature type="signal peptide" evidence="1">
    <location>
        <begin position="1"/>
        <end position="19"/>
    </location>
</feature>
<protein>
    <recommendedName>
        <fullName evidence="2">DUF305 domain-containing protein</fullName>
    </recommendedName>
</protein>
<dbReference type="PANTHER" id="PTHR36933:SF1">
    <property type="entry name" value="SLL0788 PROTEIN"/>
    <property type="match status" value="1"/>
</dbReference>
<name>A0A918F856_9DEIO</name>
<evidence type="ECO:0000259" key="2">
    <source>
        <dbReference type="Pfam" id="PF03713"/>
    </source>
</evidence>
<dbReference type="RefSeq" id="WP_189090432.1">
    <property type="nucleotide sequence ID" value="NZ_BMQL01000011.1"/>
</dbReference>
<dbReference type="EMBL" id="BMQL01000011">
    <property type="protein sequence ID" value="GGR09462.1"/>
    <property type="molecule type" value="Genomic_DNA"/>
</dbReference>
<dbReference type="PANTHER" id="PTHR36933">
    <property type="entry name" value="SLL0788 PROTEIN"/>
    <property type="match status" value="1"/>
</dbReference>
<proteinExistence type="predicted"/>
<dbReference type="Gene3D" id="1.20.1260.10">
    <property type="match status" value="1"/>
</dbReference>
<reference evidence="3" key="2">
    <citation type="submission" date="2020-09" db="EMBL/GenBank/DDBJ databases">
        <authorList>
            <person name="Sun Q."/>
            <person name="Ohkuma M."/>
        </authorList>
    </citation>
    <scope>NUCLEOTIDE SEQUENCE</scope>
    <source>
        <strain evidence="3">JCM 31311</strain>
    </source>
</reference>
<dbReference type="Pfam" id="PF03713">
    <property type="entry name" value="DUF305"/>
    <property type="match status" value="1"/>
</dbReference>